<keyword evidence="1 3" id="KW-0807">Transducer</keyword>
<dbReference type="InterPro" id="IPR007891">
    <property type="entry name" value="CHASE3"/>
</dbReference>
<gene>
    <name evidence="7" type="ORF">SAMN04488500_113102</name>
</gene>
<evidence type="ECO:0000259" key="6">
    <source>
        <dbReference type="PROSITE" id="PS50885"/>
    </source>
</evidence>
<dbReference type="PRINTS" id="PR00260">
    <property type="entry name" value="CHEMTRNSDUCR"/>
</dbReference>
<dbReference type="GO" id="GO:0004888">
    <property type="term" value="F:transmembrane signaling receptor activity"/>
    <property type="evidence" value="ECO:0007669"/>
    <property type="project" value="InterPro"/>
</dbReference>
<keyword evidence="4" id="KW-0812">Transmembrane</keyword>
<dbReference type="EMBL" id="FWXI01000013">
    <property type="protein sequence ID" value="SMC92268.1"/>
    <property type="molecule type" value="Genomic_DNA"/>
</dbReference>
<keyword evidence="8" id="KW-1185">Reference proteome</keyword>
<accession>A0A1W2D5G0</accession>
<dbReference type="Gene3D" id="1.10.287.950">
    <property type="entry name" value="Methyl-accepting chemotaxis protein"/>
    <property type="match status" value="1"/>
</dbReference>
<dbReference type="InterPro" id="IPR004090">
    <property type="entry name" value="Chemotax_Me-accpt_rcpt"/>
</dbReference>
<comment type="similarity">
    <text evidence="2">Belongs to the methyl-accepting chemotaxis (MCP) protein family.</text>
</comment>
<evidence type="ECO:0000256" key="1">
    <source>
        <dbReference type="ARBA" id="ARBA00023224"/>
    </source>
</evidence>
<proteinExistence type="inferred from homology"/>
<evidence type="ECO:0000256" key="3">
    <source>
        <dbReference type="PROSITE-ProRule" id="PRU00284"/>
    </source>
</evidence>
<organism evidence="7 8">
    <name type="scientific">Sporomusa malonica</name>
    <dbReference type="NCBI Taxonomy" id="112901"/>
    <lineage>
        <taxon>Bacteria</taxon>
        <taxon>Bacillati</taxon>
        <taxon>Bacillota</taxon>
        <taxon>Negativicutes</taxon>
        <taxon>Selenomonadales</taxon>
        <taxon>Sporomusaceae</taxon>
        <taxon>Sporomusa</taxon>
    </lineage>
</organism>
<dbReference type="InterPro" id="IPR004089">
    <property type="entry name" value="MCPsignal_dom"/>
</dbReference>
<feature type="transmembrane region" description="Helical" evidence="4">
    <location>
        <begin position="12"/>
        <end position="32"/>
    </location>
</feature>
<dbReference type="PANTHER" id="PTHR32089">
    <property type="entry name" value="METHYL-ACCEPTING CHEMOTAXIS PROTEIN MCPB"/>
    <property type="match status" value="1"/>
</dbReference>
<dbReference type="Pfam" id="PF05227">
    <property type="entry name" value="CHASE3"/>
    <property type="match status" value="1"/>
</dbReference>
<reference evidence="7 8" key="1">
    <citation type="submission" date="2017-04" db="EMBL/GenBank/DDBJ databases">
        <authorList>
            <person name="Afonso C.L."/>
            <person name="Miller P.J."/>
            <person name="Scott M.A."/>
            <person name="Spackman E."/>
            <person name="Goraichik I."/>
            <person name="Dimitrov K.M."/>
            <person name="Suarez D.L."/>
            <person name="Swayne D.E."/>
        </authorList>
    </citation>
    <scope>NUCLEOTIDE SEQUENCE [LARGE SCALE GENOMIC DNA]</scope>
    <source>
        <strain evidence="7 8">DSM 5090</strain>
    </source>
</reference>
<evidence type="ECO:0000256" key="2">
    <source>
        <dbReference type="ARBA" id="ARBA00029447"/>
    </source>
</evidence>
<dbReference type="SUPFAM" id="SSF58104">
    <property type="entry name" value="Methyl-accepting chemotaxis protein (MCP) signaling domain"/>
    <property type="match status" value="1"/>
</dbReference>
<name>A0A1W2D5G0_9FIRM</name>
<dbReference type="AlphaFoldDB" id="A0A1W2D5G0"/>
<dbReference type="InterPro" id="IPR003660">
    <property type="entry name" value="HAMP_dom"/>
</dbReference>
<dbReference type="Pfam" id="PF00672">
    <property type="entry name" value="HAMP"/>
    <property type="match status" value="1"/>
</dbReference>
<dbReference type="SMART" id="SM00283">
    <property type="entry name" value="MA"/>
    <property type="match status" value="1"/>
</dbReference>
<protein>
    <submittedName>
        <fullName evidence="7">Methyl-accepting chemotaxis protein</fullName>
    </submittedName>
</protein>
<feature type="domain" description="Methyl-accepting transducer" evidence="5">
    <location>
        <begin position="278"/>
        <end position="514"/>
    </location>
</feature>
<dbReference type="SMART" id="SM00304">
    <property type="entry name" value="HAMP"/>
    <property type="match status" value="1"/>
</dbReference>
<dbReference type="PROSITE" id="PS50111">
    <property type="entry name" value="CHEMOTAXIS_TRANSDUC_2"/>
    <property type="match status" value="1"/>
</dbReference>
<dbReference type="Gene3D" id="6.10.340.10">
    <property type="match status" value="1"/>
</dbReference>
<keyword evidence="4" id="KW-0472">Membrane</keyword>
<dbReference type="Pfam" id="PF00015">
    <property type="entry name" value="MCPsignal"/>
    <property type="match status" value="1"/>
</dbReference>
<dbReference type="Proteomes" id="UP000192738">
    <property type="component" value="Unassembled WGS sequence"/>
</dbReference>
<sequence length="564" mass="60268">MKGMRLPLGRQLAGMFGLTIILLLTMVSTAIFHHSDAIDMFQNLLSTTTTRTILIKDAHVDFTRALLDMRGFLVYNDPAYSQGYRDNFNKSLSAVKKYNTAVDNKELTEVAQKLESLLSDYLTLGEKVIAAKQSNSPNLSALTTEGRKMVKDIDDQFKKISEVQDKSLTVSTETLIKGEKEDGRAVIIASIIITVLIVAFVIWYSRNLAQRLGRLHRDLGAIGSLDLSQPDAHPSRNDEIGDMALVVIDMKKALKEFVRKVQISADTLASSGEELNATVEEQLKASETVSQSIEGIASGASDNAHSISNITATVQQLSAGSQQIRIRVGTVAQDTHTAVAEADHGMGMLKEVVTQNQTIGQTMTSITGVSIELAKGSDQIKSIVDLIRGIAGQTNLLALNAAIEAARAGEAGRGFAVVADEVRKLAEQSAAATANIEEIINSMATGIDSMVRTVDGARAEVTKGTAAAADTQKGFEEILAKLANVRSGVEHINAAVGDMAKGTQTMVQGIDTINKVADQTSASTEAVAAASQQQTASLHEVNRSAESLAEMANELNGVVQNFKL</sequence>
<keyword evidence="4" id="KW-1133">Transmembrane helix</keyword>
<dbReference type="PROSITE" id="PS50885">
    <property type="entry name" value="HAMP"/>
    <property type="match status" value="1"/>
</dbReference>
<evidence type="ECO:0000313" key="8">
    <source>
        <dbReference type="Proteomes" id="UP000192738"/>
    </source>
</evidence>
<dbReference type="PANTHER" id="PTHR32089:SF112">
    <property type="entry name" value="LYSOZYME-LIKE PROTEIN-RELATED"/>
    <property type="match status" value="1"/>
</dbReference>
<dbReference type="GO" id="GO:0016020">
    <property type="term" value="C:membrane"/>
    <property type="evidence" value="ECO:0007669"/>
    <property type="project" value="InterPro"/>
</dbReference>
<dbReference type="RefSeq" id="WP_176215539.1">
    <property type="nucleotide sequence ID" value="NZ_CP155572.1"/>
</dbReference>
<dbReference type="GO" id="GO:0007165">
    <property type="term" value="P:signal transduction"/>
    <property type="evidence" value="ECO:0007669"/>
    <property type="project" value="UniProtKB-KW"/>
</dbReference>
<evidence type="ECO:0000313" key="7">
    <source>
        <dbReference type="EMBL" id="SMC92268.1"/>
    </source>
</evidence>
<feature type="transmembrane region" description="Helical" evidence="4">
    <location>
        <begin position="185"/>
        <end position="204"/>
    </location>
</feature>
<evidence type="ECO:0000256" key="4">
    <source>
        <dbReference type="SAM" id="Phobius"/>
    </source>
</evidence>
<dbReference type="GO" id="GO:0006935">
    <property type="term" value="P:chemotaxis"/>
    <property type="evidence" value="ECO:0007669"/>
    <property type="project" value="InterPro"/>
</dbReference>
<dbReference type="STRING" id="112901.SAMN04488500_113102"/>
<dbReference type="CDD" id="cd11386">
    <property type="entry name" value="MCP_signal"/>
    <property type="match status" value="1"/>
</dbReference>
<feature type="domain" description="HAMP" evidence="6">
    <location>
        <begin position="206"/>
        <end position="259"/>
    </location>
</feature>
<evidence type="ECO:0000259" key="5">
    <source>
        <dbReference type="PROSITE" id="PS50111"/>
    </source>
</evidence>